<evidence type="ECO:0000313" key="2">
    <source>
        <dbReference type="EMBL" id="SDK51903.1"/>
    </source>
</evidence>
<dbReference type="InterPro" id="IPR012340">
    <property type="entry name" value="NA-bd_OB-fold"/>
</dbReference>
<dbReference type="EMBL" id="FNGF01000001">
    <property type="protein sequence ID" value="SDK51903.1"/>
    <property type="molecule type" value="Genomic_DNA"/>
</dbReference>
<dbReference type="SUPFAM" id="SSF50249">
    <property type="entry name" value="Nucleic acid-binding proteins"/>
    <property type="match status" value="1"/>
</dbReference>
<dbReference type="PANTHER" id="PTHR23355">
    <property type="entry name" value="RIBONUCLEASE"/>
    <property type="match status" value="1"/>
</dbReference>
<dbReference type="InterPro" id="IPR050180">
    <property type="entry name" value="RNR_Ribonuclease"/>
</dbReference>
<gene>
    <name evidence="2" type="ORF">SAMN05216298_0376</name>
</gene>
<dbReference type="Proteomes" id="UP000198662">
    <property type="component" value="Unassembled WGS sequence"/>
</dbReference>
<dbReference type="STRING" id="380244.SAMN05216298_0376"/>
<protein>
    <submittedName>
        <fullName evidence="2">Ribonuclease R</fullName>
    </submittedName>
</protein>
<dbReference type="GO" id="GO:0006402">
    <property type="term" value="P:mRNA catabolic process"/>
    <property type="evidence" value="ECO:0007669"/>
    <property type="project" value="TreeGrafter"/>
</dbReference>
<dbReference type="AlphaFoldDB" id="A0A1G9CJN7"/>
<dbReference type="Pfam" id="PF00773">
    <property type="entry name" value="RNB"/>
    <property type="match status" value="1"/>
</dbReference>
<organism evidence="2 3">
    <name type="scientific">Glycomyces sambucus</name>
    <dbReference type="NCBI Taxonomy" id="380244"/>
    <lineage>
        <taxon>Bacteria</taxon>
        <taxon>Bacillati</taxon>
        <taxon>Actinomycetota</taxon>
        <taxon>Actinomycetes</taxon>
        <taxon>Glycomycetales</taxon>
        <taxon>Glycomycetaceae</taxon>
        <taxon>Glycomyces</taxon>
    </lineage>
</organism>
<evidence type="ECO:0000313" key="3">
    <source>
        <dbReference type="Proteomes" id="UP000198662"/>
    </source>
</evidence>
<dbReference type="GO" id="GO:0003723">
    <property type="term" value="F:RNA binding"/>
    <property type="evidence" value="ECO:0007669"/>
    <property type="project" value="InterPro"/>
</dbReference>
<reference evidence="3" key="1">
    <citation type="submission" date="2016-10" db="EMBL/GenBank/DDBJ databases">
        <authorList>
            <person name="Varghese N."/>
            <person name="Submissions S."/>
        </authorList>
    </citation>
    <scope>NUCLEOTIDE SEQUENCE [LARGE SCALE GENOMIC DNA]</scope>
    <source>
        <strain evidence="3">CGMCC 4.3147</strain>
    </source>
</reference>
<proteinExistence type="predicted"/>
<dbReference type="GO" id="GO:0000932">
    <property type="term" value="C:P-body"/>
    <property type="evidence" value="ECO:0007669"/>
    <property type="project" value="TreeGrafter"/>
</dbReference>
<keyword evidence="3" id="KW-1185">Reference proteome</keyword>
<dbReference type="GO" id="GO:0000175">
    <property type="term" value="F:3'-5'-RNA exonuclease activity"/>
    <property type="evidence" value="ECO:0007669"/>
    <property type="project" value="TreeGrafter"/>
</dbReference>
<feature type="domain" description="RNB" evidence="1">
    <location>
        <begin position="6"/>
        <end position="304"/>
    </location>
</feature>
<dbReference type="Gene3D" id="3.30.160.20">
    <property type="match status" value="1"/>
</dbReference>
<accession>A0A1G9CJN7</accession>
<dbReference type="SMART" id="SM00955">
    <property type="entry name" value="RNB"/>
    <property type="match status" value="1"/>
</dbReference>
<sequence>MAEYDPAECGVMIDTATTVDRDDAVWIEPHRDGFDVWIHIARAADHVRTGGPTDTEARQRVHTRYRSDHTRHMLPAPVVEAASLTPDRPNDTFAVHLRIDAAGRVLDAALGPGRLTRAWTMTHAEAATAANDPAHPLHATLALALRFAHTMLAARRNAGALAFYDLLSGFATNEEGQIVRLDSGERNSGYIIVQEFMIAANAQIAAWAVREDLPILFRNHRLAAVAGDPAELRDELDALAAAGDGAAFETLRARMKMVSRAATYGPTVHGHHGLNLPVYTHATSPIRRYPDLVTQRILLAAALGRPSPYSPEALADAAAHVNDALDAERRAKAEFFKQRAQAETARHAEAADFATLPYKQFARVLQYAVERGDAPAGLAADTARRLDARELQLREFASVYLYGSGEFAALRERMNRRLADEPQQAQSVLNVYLQDRLGGPVSNETNVHWKVEAEPAFEGPLFSAQVALVYGDTRVESPKRLQRNKKDARNQAALALAAQLADLPDLSVDAAAKPRVEVQRKLLVDGAVNPAEAVQIYAARGVVEDLVWDFSVDGPSHERVFTCVGEGRLRATGETVAAEGSGPTKQAAKTAASVELRVLIEAGLALGETGDRSPA</sequence>
<dbReference type="RefSeq" id="WP_176953147.1">
    <property type="nucleotide sequence ID" value="NZ_FNGF01000001.1"/>
</dbReference>
<name>A0A1G9CJN7_9ACTN</name>
<evidence type="ECO:0000259" key="1">
    <source>
        <dbReference type="SMART" id="SM00955"/>
    </source>
</evidence>
<dbReference type="InterPro" id="IPR001900">
    <property type="entry name" value="RNase_II/R"/>
</dbReference>
<dbReference type="PANTHER" id="PTHR23355:SF65">
    <property type="entry name" value="EXORIBONUCLEASE CYT-4, PUTATIVE (AFU_ORTHOLOGUE AFUA_7G01550)-RELATED"/>
    <property type="match status" value="1"/>
</dbReference>